<keyword evidence="2" id="KW-1185">Reference proteome</keyword>
<reference evidence="1 2" key="1">
    <citation type="submission" date="2015-04" db="EMBL/GenBank/DDBJ databases">
        <title>Taxonomic description and genome sequence of Bacillus campisalis sp. nov., a novel member of the genus Bacillus isolated from solar saltern.</title>
        <authorList>
            <person name="Mathan Kumar R."/>
            <person name="Kaur G."/>
            <person name="Kumar A."/>
            <person name="Singh N.K."/>
            <person name="Kaur N."/>
            <person name="Kumar N."/>
            <person name="Mayilraj S."/>
        </authorList>
    </citation>
    <scope>NUCLEOTIDE SEQUENCE [LARGE SCALE GENOMIC DNA]</scope>
    <source>
        <strain evidence="1 2">SA2-6</strain>
    </source>
</reference>
<sequence length="75" mass="8249">MGKLESKRNTNGQGALPWLLPIKPRTVPDKGTVLGFMGLWYGNTLQDGTLQLPVRTITEAKMSIIKGNRLVKKNG</sequence>
<evidence type="ECO:0000313" key="1">
    <source>
        <dbReference type="EMBL" id="KKK39452.1"/>
    </source>
</evidence>
<dbReference type="EMBL" id="LAYY01000003">
    <property type="protein sequence ID" value="KKK39452.1"/>
    <property type="molecule type" value="Genomic_DNA"/>
</dbReference>
<dbReference type="AlphaFoldDB" id="A0A0M2T2H9"/>
<dbReference type="PATRIC" id="fig|1408103.3.peg.974"/>
<protein>
    <submittedName>
        <fullName evidence="1">Uncharacterized protein</fullName>
    </submittedName>
</protein>
<accession>A0A0M2T2H9</accession>
<dbReference type="Proteomes" id="UP000034166">
    <property type="component" value="Unassembled WGS sequence"/>
</dbReference>
<name>A0A0M2T2H9_9BACI</name>
<evidence type="ECO:0000313" key="2">
    <source>
        <dbReference type="Proteomes" id="UP000034166"/>
    </source>
</evidence>
<organism evidence="1 2">
    <name type="scientific">Mesobacillus campisalis</name>
    <dbReference type="NCBI Taxonomy" id="1408103"/>
    <lineage>
        <taxon>Bacteria</taxon>
        <taxon>Bacillati</taxon>
        <taxon>Bacillota</taxon>
        <taxon>Bacilli</taxon>
        <taxon>Bacillales</taxon>
        <taxon>Bacillaceae</taxon>
        <taxon>Mesobacillus</taxon>
    </lineage>
</organism>
<proteinExistence type="predicted"/>
<comment type="caution">
    <text evidence="1">The sequence shown here is derived from an EMBL/GenBank/DDBJ whole genome shotgun (WGS) entry which is preliminary data.</text>
</comment>
<gene>
    <name evidence="1" type="ORF">WQ57_04325</name>
</gene>